<dbReference type="InParanoid" id="Q5B7G2"/>
<dbReference type="HOGENOM" id="CLU_039063_0_0_1"/>
<dbReference type="GeneID" id="2872936"/>
<evidence type="ECO:0000313" key="3">
    <source>
        <dbReference type="EMBL" id="CBF75986.1"/>
    </source>
</evidence>
<keyword evidence="2" id="KW-0812">Transmembrane</keyword>
<dbReference type="OrthoDB" id="5421765at2759"/>
<name>Q5B7G2_EMENI</name>
<evidence type="ECO:0000256" key="2">
    <source>
        <dbReference type="SAM" id="Phobius"/>
    </source>
</evidence>
<evidence type="ECO:0000313" key="4">
    <source>
        <dbReference type="Proteomes" id="UP000000560"/>
    </source>
</evidence>
<dbReference type="VEuPathDB" id="FungiDB:AN3518"/>
<feature type="region of interest" description="Disordered" evidence="1">
    <location>
        <begin position="75"/>
        <end position="145"/>
    </location>
</feature>
<reference evidence="4" key="1">
    <citation type="journal article" date="2005" name="Nature">
        <title>Sequencing of Aspergillus nidulans and comparative analysis with A. fumigatus and A. oryzae.</title>
        <authorList>
            <person name="Galagan J.E."/>
            <person name="Calvo S.E."/>
            <person name="Cuomo C."/>
            <person name="Ma L.J."/>
            <person name="Wortman J.R."/>
            <person name="Batzoglou S."/>
            <person name="Lee S.I."/>
            <person name="Basturkmen M."/>
            <person name="Spevak C.C."/>
            <person name="Clutterbuck J."/>
            <person name="Kapitonov V."/>
            <person name="Jurka J."/>
            <person name="Scazzocchio C."/>
            <person name="Farman M."/>
            <person name="Butler J."/>
            <person name="Purcell S."/>
            <person name="Harris S."/>
            <person name="Braus G.H."/>
            <person name="Draht O."/>
            <person name="Busch S."/>
            <person name="D'Enfert C."/>
            <person name="Bouchier C."/>
            <person name="Goldman G.H."/>
            <person name="Bell-Pedersen D."/>
            <person name="Griffiths-Jones S."/>
            <person name="Doonan J.H."/>
            <person name="Yu J."/>
            <person name="Vienken K."/>
            <person name="Pain A."/>
            <person name="Freitag M."/>
            <person name="Selker E.U."/>
            <person name="Archer D.B."/>
            <person name="Penalva M.A."/>
            <person name="Oakley B.R."/>
            <person name="Momany M."/>
            <person name="Tanaka T."/>
            <person name="Kumagai T."/>
            <person name="Asai K."/>
            <person name="Machida M."/>
            <person name="Nierman W.C."/>
            <person name="Denning D.W."/>
            <person name="Caddick M."/>
            <person name="Hynes M."/>
            <person name="Paoletti M."/>
            <person name="Fischer R."/>
            <person name="Miller B."/>
            <person name="Dyer P."/>
            <person name="Sachs M.S."/>
            <person name="Osmani S.A."/>
            <person name="Birren B.W."/>
        </authorList>
    </citation>
    <scope>NUCLEOTIDE SEQUENCE [LARGE SCALE GENOMIC DNA]</scope>
    <source>
        <strain evidence="4">FGSC A4 / ATCC 38163 / CBS 112.46 / NRRL 194 / M139</strain>
    </source>
</reference>
<keyword evidence="2" id="KW-1133">Transmembrane helix</keyword>
<dbReference type="eggNOG" id="ENOG502SVX1">
    <property type="taxonomic scope" value="Eukaryota"/>
</dbReference>
<feature type="compositionally biased region" description="Low complexity" evidence="1">
    <location>
        <begin position="122"/>
        <end position="132"/>
    </location>
</feature>
<feature type="compositionally biased region" description="Polar residues" evidence="1">
    <location>
        <begin position="11"/>
        <end position="20"/>
    </location>
</feature>
<organism evidence="3 4">
    <name type="scientific">Emericella nidulans (strain FGSC A4 / ATCC 38163 / CBS 112.46 / NRRL 194 / M139)</name>
    <name type="common">Aspergillus nidulans</name>
    <dbReference type="NCBI Taxonomy" id="227321"/>
    <lineage>
        <taxon>Eukaryota</taxon>
        <taxon>Fungi</taxon>
        <taxon>Dikarya</taxon>
        <taxon>Ascomycota</taxon>
        <taxon>Pezizomycotina</taxon>
        <taxon>Eurotiomycetes</taxon>
        <taxon>Eurotiomycetidae</taxon>
        <taxon>Eurotiales</taxon>
        <taxon>Aspergillaceae</taxon>
        <taxon>Aspergillus</taxon>
        <taxon>Aspergillus subgen. Nidulantes</taxon>
    </lineage>
</organism>
<dbReference type="AlphaFoldDB" id="Q5B7G2"/>
<dbReference type="Proteomes" id="UP000000560">
    <property type="component" value="Chromosome II"/>
</dbReference>
<feature type="compositionally biased region" description="Low complexity" evidence="1">
    <location>
        <begin position="75"/>
        <end position="85"/>
    </location>
</feature>
<feature type="transmembrane region" description="Helical" evidence="2">
    <location>
        <begin position="151"/>
        <end position="174"/>
    </location>
</feature>
<feature type="compositionally biased region" description="Low complexity" evidence="1">
    <location>
        <begin position="100"/>
        <end position="113"/>
    </location>
</feature>
<keyword evidence="2" id="KW-0472">Membrane</keyword>
<dbReference type="EMBL" id="BN001302">
    <property type="protein sequence ID" value="CBF75986.1"/>
    <property type="molecule type" value="Genomic_DNA"/>
</dbReference>
<dbReference type="RefSeq" id="XP_661122.1">
    <property type="nucleotide sequence ID" value="XM_656030.2"/>
</dbReference>
<keyword evidence="4" id="KW-1185">Reference proteome</keyword>
<proteinExistence type="predicted"/>
<feature type="region of interest" description="Disordered" evidence="1">
    <location>
        <begin position="1"/>
        <end position="20"/>
    </location>
</feature>
<dbReference type="KEGG" id="ani:ANIA_03518"/>
<reference evidence="4" key="2">
    <citation type="journal article" date="2009" name="Fungal Genet. Biol.">
        <title>The 2008 update of the Aspergillus nidulans genome annotation: a community effort.</title>
        <authorList>
            <person name="Wortman J.R."/>
            <person name="Gilsenan J.M."/>
            <person name="Joardar V."/>
            <person name="Deegan J."/>
            <person name="Clutterbuck J."/>
            <person name="Andersen M.R."/>
            <person name="Archer D."/>
            <person name="Bencina M."/>
            <person name="Braus G."/>
            <person name="Coutinho P."/>
            <person name="von Dohren H."/>
            <person name="Doonan J."/>
            <person name="Driessen A.J."/>
            <person name="Durek P."/>
            <person name="Espeso E."/>
            <person name="Fekete E."/>
            <person name="Flipphi M."/>
            <person name="Estrada C.G."/>
            <person name="Geysens S."/>
            <person name="Goldman G."/>
            <person name="de Groot P.W."/>
            <person name="Hansen K."/>
            <person name="Harris S.D."/>
            <person name="Heinekamp T."/>
            <person name="Helmstaedt K."/>
            <person name="Henrissat B."/>
            <person name="Hofmann G."/>
            <person name="Homan T."/>
            <person name="Horio T."/>
            <person name="Horiuchi H."/>
            <person name="James S."/>
            <person name="Jones M."/>
            <person name="Karaffa L."/>
            <person name="Karanyi Z."/>
            <person name="Kato M."/>
            <person name="Keller N."/>
            <person name="Kelly D.E."/>
            <person name="Kiel J.A."/>
            <person name="Kim J.M."/>
            <person name="van der Klei I.J."/>
            <person name="Klis F.M."/>
            <person name="Kovalchuk A."/>
            <person name="Krasevec N."/>
            <person name="Kubicek C.P."/>
            <person name="Liu B."/>
            <person name="Maccabe A."/>
            <person name="Meyer V."/>
            <person name="Mirabito P."/>
            <person name="Miskei M."/>
            <person name="Mos M."/>
            <person name="Mullins J."/>
            <person name="Nelson D.R."/>
            <person name="Nielsen J."/>
            <person name="Oakley B.R."/>
            <person name="Osmani S.A."/>
            <person name="Pakula T."/>
            <person name="Paszewski A."/>
            <person name="Paulsen I."/>
            <person name="Pilsyk S."/>
            <person name="Pocsi I."/>
            <person name="Punt P.J."/>
            <person name="Ram A.F."/>
            <person name="Ren Q."/>
            <person name="Robellet X."/>
            <person name="Robson G."/>
            <person name="Seiboth B."/>
            <person name="van Solingen P."/>
            <person name="Specht T."/>
            <person name="Sun J."/>
            <person name="Taheri-Talesh N."/>
            <person name="Takeshita N."/>
            <person name="Ussery D."/>
            <person name="vanKuyk P.A."/>
            <person name="Visser H."/>
            <person name="van de Vondervoort P.J."/>
            <person name="de Vries R.P."/>
            <person name="Walton J."/>
            <person name="Xiang X."/>
            <person name="Xiong Y."/>
            <person name="Zeng A.P."/>
            <person name="Brandt B.W."/>
            <person name="Cornell M.J."/>
            <person name="van den Hondel C.A."/>
            <person name="Visser J."/>
            <person name="Oliver S.G."/>
            <person name="Turner G."/>
        </authorList>
    </citation>
    <scope>GENOME REANNOTATION</scope>
    <source>
        <strain evidence="4">FGSC A4 / ATCC 38163 / CBS 112.46 / NRRL 194 / M139</strain>
    </source>
</reference>
<accession>C8V4U5</accession>
<dbReference type="OMA" id="QHVENYY"/>
<gene>
    <name evidence="3" type="ORF">ANIA_03518</name>
</gene>
<accession>Q5B7G2</accession>
<protein>
    <submittedName>
        <fullName evidence="3">Uncharacterized protein</fullName>
    </submittedName>
</protein>
<feature type="compositionally biased region" description="Polar residues" evidence="1">
    <location>
        <begin position="133"/>
        <end position="145"/>
    </location>
</feature>
<evidence type="ECO:0000256" key="1">
    <source>
        <dbReference type="SAM" id="MobiDB-lite"/>
    </source>
</evidence>
<sequence length="456" mass="48887">MDYSTAGEGPFTTTIPGSTEPITGTSFTIYPTDTTIPTTTRYVLLSSQAIDVITTYQPDAAGSYVSVGETTVTTTLTDLPSTETGSSTETADATPPPTTTPTTPMTTPMTTPTSESTRQASTTTRPTSGTQTVDSNTSSQASANETSNGTLAGAIVGSIVGTALLTFLLAFLFFRRRRARSAAKELEHGVGLRSKSGATVSTAAISNENSSDSFSLAAIIPQSADDETVRSRILTIIDHASLHVDNYYGARSPYPQITPGTRARLAEYDSGHLPGSLDTMLGQRGVSRKVITHALVYRLLQAIRPGGELLPKLLATQPQVDQSPASTENALFAWRMVTAHLYNQDAYNKGPTHTAARDQTASSLAADFTSAFSPYALTTFSESDRVSHLGKLTISTAELGIWLFSQPCTFEFVWNKSQNEFTVVPQVIKTFDEQGKRLPRPQVLIEAVQERYPSTV</sequence>